<comment type="caution">
    <text evidence="2">The sequence shown here is derived from an EMBL/GenBank/DDBJ whole genome shotgun (WGS) entry which is preliminary data.</text>
</comment>
<gene>
    <name evidence="2" type="ORF">OEIGOIKO_07657</name>
</gene>
<evidence type="ECO:0000313" key="2">
    <source>
        <dbReference type="EMBL" id="GCD39801.1"/>
    </source>
</evidence>
<dbReference type="RefSeq" id="WP_125048639.1">
    <property type="nucleotide sequence ID" value="NZ_BHZC01000001.1"/>
</dbReference>
<keyword evidence="1" id="KW-0732">Signal</keyword>
<feature type="signal peptide" evidence="1">
    <location>
        <begin position="1"/>
        <end position="23"/>
    </location>
</feature>
<evidence type="ECO:0008006" key="4">
    <source>
        <dbReference type="Google" id="ProtNLM"/>
    </source>
</evidence>
<dbReference type="GeneID" id="95626295"/>
<evidence type="ECO:0000313" key="3">
    <source>
        <dbReference type="Proteomes" id="UP000287830"/>
    </source>
</evidence>
<reference evidence="2 3" key="1">
    <citation type="submission" date="2018-11" db="EMBL/GenBank/DDBJ databases">
        <title>Whole genome sequence of Streptomyces chrestomyceticus NBRC 13444(T).</title>
        <authorList>
            <person name="Komaki H."/>
            <person name="Tamura T."/>
        </authorList>
    </citation>
    <scope>NUCLEOTIDE SEQUENCE [LARGE SCALE GENOMIC DNA]</scope>
    <source>
        <strain evidence="2 3">NBRC 13444</strain>
    </source>
</reference>
<proteinExistence type="predicted"/>
<evidence type="ECO:0000256" key="1">
    <source>
        <dbReference type="SAM" id="SignalP"/>
    </source>
</evidence>
<protein>
    <recommendedName>
        <fullName evidence="4">Secreted protein</fullName>
    </recommendedName>
</protein>
<name>A0A7U9L580_9ACTN</name>
<dbReference type="EMBL" id="BHZC01000001">
    <property type="protein sequence ID" value="GCD39801.1"/>
    <property type="molecule type" value="Genomic_DNA"/>
</dbReference>
<dbReference type="AlphaFoldDB" id="A0A7U9L580"/>
<accession>A0A7U9L580</accession>
<organism evidence="2 3">
    <name type="scientific">Streptomyces chrestomyceticus JCM 4735</name>
    <dbReference type="NCBI Taxonomy" id="1306181"/>
    <lineage>
        <taxon>Bacteria</taxon>
        <taxon>Bacillati</taxon>
        <taxon>Actinomycetota</taxon>
        <taxon>Actinomycetes</taxon>
        <taxon>Kitasatosporales</taxon>
        <taxon>Streptomycetaceae</taxon>
        <taxon>Streptomyces</taxon>
    </lineage>
</organism>
<sequence>MRKVLMFAFAGALLAGTAVTAVAEDGDGGPGGGADPVVRALTCTDRKVEIGYDGQRRGYQDWYGLYNGQADKNDWKKNIVSTVEGVGWKYARNGSSLLTNTQQGERLHAVYWKWSSATNGWAVQSDGTEEDKDCTKS</sequence>
<feature type="chain" id="PRO_5031437671" description="Secreted protein" evidence="1">
    <location>
        <begin position="24"/>
        <end position="137"/>
    </location>
</feature>
<dbReference type="Proteomes" id="UP000287830">
    <property type="component" value="Unassembled WGS sequence"/>
</dbReference>